<protein>
    <recommendedName>
        <fullName evidence="3">PX domain-containing protein</fullName>
    </recommendedName>
</protein>
<accession>A0A1Y2HN11</accession>
<dbReference type="OrthoDB" id="5592236at2759"/>
<gene>
    <name evidence="4" type="ORF">BCR44DRAFT_33795</name>
</gene>
<dbReference type="PANTHER" id="PTHR15706">
    <property type="entry name" value="SH3 MULTIPLE DOMAIN"/>
    <property type="match status" value="1"/>
</dbReference>
<keyword evidence="1" id="KW-0677">Repeat</keyword>
<feature type="region of interest" description="Disordered" evidence="2">
    <location>
        <begin position="1"/>
        <end position="27"/>
    </location>
</feature>
<evidence type="ECO:0000256" key="2">
    <source>
        <dbReference type="SAM" id="MobiDB-lite"/>
    </source>
</evidence>
<feature type="compositionally biased region" description="Low complexity" evidence="2">
    <location>
        <begin position="345"/>
        <end position="362"/>
    </location>
</feature>
<dbReference type="PANTHER" id="PTHR15706:SF2">
    <property type="entry name" value="SH3 AND PX DOMAIN-CONTAINING PROTEIN 2A"/>
    <property type="match status" value="1"/>
</dbReference>
<evidence type="ECO:0000259" key="3">
    <source>
        <dbReference type="Pfam" id="PF00787"/>
    </source>
</evidence>
<reference evidence="4 5" key="1">
    <citation type="submission" date="2016-07" db="EMBL/GenBank/DDBJ databases">
        <title>Pervasive Adenine N6-methylation of Active Genes in Fungi.</title>
        <authorList>
            <consortium name="DOE Joint Genome Institute"/>
            <person name="Mondo S.J."/>
            <person name="Dannebaum R.O."/>
            <person name="Kuo R.C."/>
            <person name="Labutti K."/>
            <person name="Haridas S."/>
            <person name="Kuo A."/>
            <person name="Salamov A."/>
            <person name="Ahrendt S.R."/>
            <person name="Lipzen A."/>
            <person name="Sullivan W."/>
            <person name="Andreopoulos W.B."/>
            <person name="Clum A."/>
            <person name="Lindquist E."/>
            <person name="Daum C."/>
            <person name="Ramamoorthy G.K."/>
            <person name="Gryganskyi A."/>
            <person name="Culley D."/>
            <person name="Magnuson J.K."/>
            <person name="James T.Y."/>
            <person name="O'Malley M.A."/>
            <person name="Stajich J.E."/>
            <person name="Spatafora J.W."/>
            <person name="Visel A."/>
            <person name="Grigoriev I.V."/>
        </authorList>
    </citation>
    <scope>NUCLEOTIDE SEQUENCE [LARGE SCALE GENOMIC DNA]</scope>
    <source>
        <strain evidence="4 5">PL171</strain>
    </source>
</reference>
<keyword evidence="5" id="KW-1185">Reference proteome</keyword>
<feature type="compositionally biased region" description="Polar residues" evidence="2">
    <location>
        <begin position="173"/>
        <end position="185"/>
    </location>
</feature>
<dbReference type="GO" id="GO:0035091">
    <property type="term" value="F:phosphatidylinositol binding"/>
    <property type="evidence" value="ECO:0007669"/>
    <property type="project" value="InterPro"/>
</dbReference>
<comment type="caution">
    <text evidence="4">The sequence shown here is derived from an EMBL/GenBank/DDBJ whole genome shotgun (WGS) entry which is preliminary data.</text>
</comment>
<dbReference type="Proteomes" id="UP000193411">
    <property type="component" value="Unassembled WGS sequence"/>
</dbReference>
<name>A0A1Y2HN11_9FUNG</name>
<proteinExistence type="predicted"/>
<dbReference type="EMBL" id="MCFL01000019">
    <property type="protein sequence ID" value="ORZ35939.1"/>
    <property type="molecule type" value="Genomic_DNA"/>
</dbReference>
<feature type="compositionally biased region" description="Pro residues" evidence="2">
    <location>
        <begin position="443"/>
        <end position="452"/>
    </location>
</feature>
<dbReference type="STRING" id="765915.A0A1Y2HN11"/>
<feature type="compositionally biased region" description="Low complexity" evidence="2">
    <location>
        <begin position="433"/>
        <end position="442"/>
    </location>
</feature>
<feature type="domain" description="PX" evidence="3">
    <location>
        <begin position="86"/>
        <end position="164"/>
    </location>
</feature>
<dbReference type="AlphaFoldDB" id="A0A1Y2HN11"/>
<dbReference type="InterPro" id="IPR051228">
    <property type="entry name" value="NADPH_Oxidase/PX-Domain"/>
</dbReference>
<feature type="compositionally biased region" description="Low complexity" evidence="2">
    <location>
        <begin position="278"/>
        <end position="293"/>
    </location>
</feature>
<dbReference type="GO" id="GO:0005737">
    <property type="term" value="C:cytoplasm"/>
    <property type="evidence" value="ECO:0007669"/>
    <property type="project" value="TreeGrafter"/>
</dbReference>
<evidence type="ECO:0000313" key="5">
    <source>
        <dbReference type="Proteomes" id="UP000193411"/>
    </source>
</evidence>
<sequence length="574" mass="61276">MLATTPNNSTHHHHNHAATSVPPPANMTANTAQKQVKWAPGLGQPSDVHVALLEPDMAWDDARLARILRTDCYLSVTVSPQLTGLVRSYSCFADLHSQLLLAHPHESGRTGKMPRSLPFLPDWPAQLDRNTSHRLVRGLATYLQELAALPAHILHHESVVKFCEPPAVPRVPQEQQPAQLSSSGVSPPLGEQMTTNGRAWSTMSNASNSDPSLPRGRHPNASSQQQPPQRVTSTASSGVSLNIPKHMSGGLGDSSSAPVSPVNGSFHHQRNQRGTVFPRGSSLPPSPSSSHFPDYPPLPPAPDHHSPTVPSRTDSPRFAPRSASQPRDPAEPGLPPQRVRSREQSMAGSSLSHTSSGSSHSRPPMPPPPAASRPQQQQQSLHHHSSSPHLPPRSVSSNVGSYGDDGAPPPPRRSASSASSSRPASALPPPASPYISPSGAPSPSLPPLPDPSTPSVATPSVATPSSSAATQDMGDKTLKIKLVFPKIQHVAAVRIRLDALSMGTLLTAVESKVDQAHAERPGAPRPQQYTICYRVPEGQEGGGRSVKVNQQTWPGIVREVVRRGEEKVVLYMLY</sequence>
<dbReference type="SUPFAM" id="SSF64268">
    <property type="entry name" value="PX domain"/>
    <property type="match status" value="1"/>
</dbReference>
<dbReference type="InterPro" id="IPR036871">
    <property type="entry name" value="PX_dom_sf"/>
</dbReference>
<feature type="region of interest" description="Disordered" evidence="2">
    <location>
        <begin position="170"/>
        <end position="472"/>
    </location>
</feature>
<evidence type="ECO:0000256" key="1">
    <source>
        <dbReference type="ARBA" id="ARBA00022737"/>
    </source>
</evidence>
<feature type="compositionally biased region" description="Polar residues" evidence="2">
    <location>
        <begin position="192"/>
        <end position="211"/>
    </location>
</feature>
<dbReference type="InterPro" id="IPR001683">
    <property type="entry name" value="PX_dom"/>
</dbReference>
<organism evidence="4 5">
    <name type="scientific">Catenaria anguillulae PL171</name>
    <dbReference type="NCBI Taxonomy" id="765915"/>
    <lineage>
        <taxon>Eukaryota</taxon>
        <taxon>Fungi</taxon>
        <taxon>Fungi incertae sedis</taxon>
        <taxon>Blastocladiomycota</taxon>
        <taxon>Blastocladiomycetes</taxon>
        <taxon>Blastocladiales</taxon>
        <taxon>Catenariaceae</taxon>
        <taxon>Catenaria</taxon>
    </lineage>
</organism>
<dbReference type="Gene3D" id="3.30.1520.10">
    <property type="entry name" value="Phox-like domain"/>
    <property type="match status" value="1"/>
</dbReference>
<feature type="compositionally biased region" description="Low complexity" evidence="2">
    <location>
        <begin position="413"/>
        <end position="425"/>
    </location>
</feature>
<feature type="compositionally biased region" description="Low complexity" evidence="2">
    <location>
        <begin position="453"/>
        <end position="470"/>
    </location>
</feature>
<dbReference type="Pfam" id="PF00787">
    <property type="entry name" value="PX"/>
    <property type="match status" value="1"/>
</dbReference>
<feature type="compositionally biased region" description="Polar residues" evidence="2">
    <location>
        <begin position="220"/>
        <end position="240"/>
    </location>
</feature>
<evidence type="ECO:0000313" key="4">
    <source>
        <dbReference type="EMBL" id="ORZ35939.1"/>
    </source>
</evidence>